<sequence>MAGNRWAAILAAAVLLLGGEVIAEAVWAGTRDAGDEVTGTFGEDCEAPAVGGFSFKKEDGMEMVVIPENEEETYRYFLDQDTIVSAEFSDPEPSSGLERADWELYWSETGTWQTVSQPLEGKRCGRSSLRIPAGFKGWIQVKVADRAGNCSGSPASLAGLVLESNSFHLMEDHLSIERPETECRDADGWDLYREKVPLRLEVKDHHSGIRKVEWQLRSSRGLIEEETGVLEIRPDGSLDGEGCGEWVSRKSDRNLVVELERLWTVDCDANEVVFWVRFTDWAGNHSEREECFSMDQSGPELAVIPLETEVTLGDTGYLESPWKAELVVRDRNQEPGKITVDIMRDGVKEELPEESAAGGWKLRECQEEPGMTEYRKMLAVSEDGEYTVTVRAEDLAGRRAQDICVQFTIDTVPPEIWLEWEDEEEKEYYDHVRKAYVEVRERNFSAAHISMAGRFISEGKEESLPDFQEWEHDGEIHRTSFFCREDGFYEISVEGKDRAGNCGNRQKMTSFVIDTRAPELEIGMADGDRPVVSFADKHLVRESLELKLTGHVNGDQEIRGNSVSLKEGERFIFEEFPEDRKFDDCYTVSARVADRAGNHAESSLCFAVNRYGSIYIPAAASGKIIGTYQSEAPAVTVTEKNPEELLEDRIQIRVIRNGAGRILTADEDYQMIRRGGERTWREYLYVIHPEVFQQEGVYQVQLTSVDASGHFNDSSRYLEPDVLSFGVDRTPPLIEALNLSGGMPYFESSMDAVFQISDNLLLERVEFRLNGQPAEGVLKDGKYLVHLKEADRAQQLVVKATDASGNTEEVKIDNFVITRNPLLYWVSFRTLFAGSLVLAAMVLWMVWKKKRNT</sequence>
<reference evidence="2 3" key="1">
    <citation type="submission" date="2020-08" db="EMBL/GenBank/DDBJ databases">
        <authorList>
            <person name="Liu C."/>
            <person name="Sun Q."/>
        </authorList>
    </citation>
    <scope>NUCLEOTIDE SEQUENCE [LARGE SCALE GENOMIC DNA]</scope>
    <source>
        <strain evidence="2 3">NSJ-29</strain>
    </source>
</reference>
<name>A0A7G9GE98_9FIRM</name>
<dbReference type="Gene3D" id="2.60.40.10">
    <property type="entry name" value="Immunoglobulins"/>
    <property type="match status" value="1"/>
</dbReference>
<keyword evidence="1" id="KW-0812">Transmembrane</keyword>
<dbReference type="Proteomes" id="UP000515860">
    <property type="component" value="Chromosome"/>
</dbReference>
<feature type="transmembrane region" description="Helical" evidence="1">
    <location>
        <begin position="822"/>
        <end position="847"/>
    </location>
</feature>
<organism evidence="2 3">
    <name type="scientific">Wansuia hejianensis</name>
    <dbReference type="NCBI Taxonomy" id="2763667"/>
    <lineage>
        <taxon>Bacteria</taxon>
        <taxon>Bacillati</taxon>
        <taxon>Bacillota</taxon>
        <taxon>Clostridia</taxon>
        <taxon>Lachnospirales</taxon>
        <taxon>Lachnospiraceae</taxon>
        <taxon>Wansuia</taxon>
    </lineage>
</organism>
<dbReference type="InterPro" id="IPR013783">
    <property type="entry name" value="Ig-like_fold"/>
</dbReference>
<evidence type="ECO:0000313" key="3">
    <source>
        <dbReference type="Proteomes" id="UP000515860"/>
    </source>
</evidence>
<keyword evidence="1" id="KW-1133">Transmembrane helix</keyword>
<protein>
    <recommendedName>
        <fullName evidence="4">Ig-like domain-containing protein</fullName>
    </recommendedName>
</protein>
<dbReference type="AlphaFoldDB" id="A0A7G9GE98"/>
<evidence type="ECO:0000256" key="1">
    <source>
        <dbReference type="SAM" id="Phobius"/>
    </source>
</evidence>
<keyword evidence="1" id="KW-0472">Membrane</keyword>
<proteinExistence type="predicted"/>
<accession>A0A7G9GE98</accession>
<dbReference type="EMBL" id="CP060635">
    <property type="protein sequence ID" value="QNM09130.1"/>
    <property type="molecule type" value="Genomic_DNA"/>
</dbReference>
<evidence type="ECO:0000313" key="2">
    <source>
        <dbReference type="EMBL" id="QNM09130.1"/>
    </source>
</evidence>
<dbReference type="KEGG" id="whj:H9Q79_02210"/>
<gene>
    <name evidence="2" type="ORF">H9Q79_02210</name>
</gene>
<dbReference type="RefSeq" id="WP_118642390.1">
    <property type="nucleotide sequence ID" value="NZ_CP060635.1"/>
</dbReference>
<evidence type="ECO:0008006" key="4">
    <source>
        <dbReference type="Google" id="ProtNLM"/>
    </source>
</evidence>
<keyword evidence="3" id="KW-1185">Reference proteome</keyword>